<feature type="region of interest" description="Disordered" evidence="1">
    <location>
        <begin position="687"/>
        <end position="706"/>
    </location>
</feature>
<accession>A0A2A6CTH6</accession>
<name>A0A2A6CTH6_PRIPA</name>
<dbReference type="InterPro" id="IPR002486">
    <property type="entry name" value="Col_cuticle_N"/>
</dbReference>
<evidence type="ECO:0000256" key="1">
    <source>
        <dbReference type="SAM" id="MobiDB-lite"/>
    </source>
</evidence>
<proteinExistence type="predicted"/>
<feature type="compositionally biased region" description="Low complexity" evidence="1">
    <location>
        <begin position="1226"/>
        <end position="1257"/>
    </location>
</feature>
<dbReference type="GO" id="GO:0042302">
    <property type="term" value="F:structural constituent of cuticle"/>
    <property type="evidence" value="ECO:0007669"/>
    <property type="project" value="InterPro"/>
</dbReference>
<gene>
    <name evidence="3" type="primary">WBGene00105778</name>
</gene>
<evidence type="ECO:0000256" key="2">
    <source>
        <dbReference type="SAM" id="Phobius"/>
    </source>
</evidence>
<keyword evidence="4" id="KW-1185">Reference proteome</keyword>
<feature type="compositionally biased region" description="Basic and acidic residues" evidence="1">
    <location>
        <begin position="633"/>
        <end position="642"/>
    </location>
</feature>
<dbReference type="InterPro" id="IPR008160">
    <property type="entry name" value="Collagen"/>
</dbReference>
<dbReference type="PANTHER" id="PTHR24637:SF243">
    <property type="entry name" value="NEMATODE CUTICLE COLLAGEN N-TERMINAL DOMAIN-CONTAINING PROTEIN"/>
    <property type="match status" value="1"/>
</dbReference>
<dbReference type="SMART" id="SM01088">
    <property type="entry name" value="Col_cuticle_N"/>
    <property type="match status" value="3"/>
</dbReference>
<organism evidence="3 4">
    <name type="scientific">Pristionchus pacificus</name>
    <name type="common">Parasitic nematode worm</name>
    <dbReference type="NCBI Taxonomy" id="54126"/>
    <lineage>
        <taxon>Eukaryota</taxon>
        <taxon>Metazoa</taxon>
        <taxon>Ecdysozoa</taxon>
        <taxon>Nematoda</taxon>
        <taxon>Chromadorea</taxon>
        <taxon>Rhabditida</taxon>
        <taxon>Rhabditina</taxon>
        <taxon>Diplogasteromorpha</taxon>
        <taxon>Diplogasteroidea</taxon>
        <taxon>Neodiplogasteridae</taxon>
        <taxon>Pristionchus</taxon>
    </lineage>
</organism>
<feature type="transmembrane region" description="Helical" evidence="2">
    <location>
        <begin position="21"/>
        <end position="45"/>
    </location>
</feature>
<feature type="compositionally biased region" description="Gly residues" evidence="1">
    <location>
        <begin position="585"/>
        <end position="602"/>
    </location>
</feature>
<feature type="compositionally biased region" description="Low complexity" evidence="1">
    <location>
        <begin position="186"/>
        <end position="196"/>
    </location>
</feature>
<feature type="region of interest" description="Disordered" evidence="1">
    <location>
        <begin position="711"/>
        <end position="758"/>
    </location>
</feature>
<keyword evidence="2" id="KW-0472">Membrane</keyword>
<keyword evidence="2" id="KW-1133">Transmembrane helix</keyword>
<feature type="region of interest" description="Disordered" evidence="1">
    <location>
        <begin position="478"/>
        <end position="509"/>
    </location>
</feature>
<reference evidence="4" key="1">
    <citation type="journal article" date="2008" name="Nat. Genet.">
        <title>The Pristionchus pacificus genome provides a unique perspective on nematode lifestyle and parasitism.</title>
        <authorList>
            <person name="Dieterich C."/>
            <person name="Clifton S.W."/>
            <person name="Schuster L.N."/>
            <person name="Chinwalla A."/>
            <person name="Delehaunty K."/>
            <person name="Dinkelacker I."/>
            <person name="Fulton L."/>
            <person name="Fulton R."/>
            <person name="Godfrey J."/>
            <person name="Minx P."/>
            <person name="Mitreva M."/>
            <person name="Roeseler W."/>
            <person name="Tian H."/>
            <person name="Witte H."/>
            <person name="Yang S.P."/>
            <person name="Wilson R.K."/>
            <person name="Sommer R.J."/>
        </authorList>
    </citation>
    <scope>NUCLEOTIDE SEQUENCE [LARGE SCALE GENOMIC DNA]</scope>
    <source>
        <strain evidence="4">PS312</strain>
    </source>
</reference>
<reference evidence="3" key="2">
    <citation type="submission" date="2022-06" db="UniProtKB">
        <authorList>
            <consortium name="EnsemblMetazoa"/>
        </authorList>
    </citation>
    <scope>IDENTIFICATION</scope>
    <source>
        <strain evidence="3">PS312</strain>
    </source>
</reference>
<dbReference type="Proteomes" id="UP000005239">
    <property type="component" value="Unassembled WGS sequence"/>
</dbReference>
<feature type="region of interest" description="Disordered" evidence="1">
    <location>
        <begin position="1018"/>
        <end position="1189"/>
    </location>
</feature>
<feature type="region of interest" description="Disordered" evidence="1">
    <location>
        <begin position="116"/>
        <end position="298"/>
    </location>
</feature>
<dbReference type="Pfam" id="PF01484">
    <property type="entry name" value="Col_cuticle_N"/>
    <property type="match status" value="3"/>
</dbReference>
<sequence length="1279" mass="132419">MKNEYLKNVEKNNSRMANYTTLFVVLAGVSIVGLLSALAGLLMIWSDATEFYETQLDDVYQFKHYSNDAWQLLVARAPATGNKKSAAIGRSPFIHRKKRYAEDVCACSESAQLCPPGPPGEPGAPGAHGADGDKGAPGTHGTDYAPAGPAIRRRSYDVAPSGARRRCFTCPPGPPGRPGADGKTGSPGRPGMPGRRGAPGRHGMKGETGEPGDQGVKGKPGTDGVRGHPGQKGIKGHGAPGRHGQKGSLGSRGKPGKNGLIGLPGLHGKMGPKGPVGPAGQPGKDGATGPEGYPGLPGQDSDYCVCPARKDESSAASGSTVRPYLLKVDVAEPTNYKRRETPIPEAIILPSPVRTVQKVKKQRHHSIRGFGSGKRSVQPSFQIMDVAKVVTVTVSTAAGVSILTSLIVAGLMINDINTFWDEQVHTLGEFKFFANDAWDEMIFTNSRAAARGASPARSIFKRHTAGLPAHCACAAGPNTCPPGPRGPRGAPGRVGREGEPGIEGRPGQYGMEMAMPASYRECITCPPGAVGPPGADGEPGPQGKPGHEGYRGFPGKGGLYGPPGTRGQPGAPGRPGNDGYPGHPGTNGRGGRGAPGGPGRVGRQGRPGNVGRHGTRGLDGTPGPEGPAGEGGRNGEDAKNGKDGLPGGRGAPGEDAQYCPCPRRVKEGGPAVDFEAMMAAYANAGFEKPAHEPPTSYQEPARPYDAPVHHQPAAAAATGYDQPAATDAPVRHEQHQQLQGYEAPVEQPRHQKPPRPEQPKYEEIMSMLTDAAAGYDQPAAVAPPVHQQSQHQGYDAPVQQPQLQQGSYDAPVHQQEQQQGYDAPSQATYFRKAGILLESAISVHNFRASEFMHIRMEEPYAAPVMAPIQGHQGHHHQQHHDQHGYEPYPEPPLTRVINRSRVALSRGRQHRAHFVYYKMTLGKTVITLASAVSAVAILGSLVSLGMMFSDLRDFHEQQLGDMDQFRMYANDAWSQMINANKAHGFSAVRTTPFGEAREKRSASHCGCAKGPNNCPAGPAGPPGAPGEAGLDGDNGADGQAGTAGIAFNENTNGGGCISCPAGEPGEPGADGEAGEPGPDGYPGQNGRPGSNGQRGAAGERGEAGRDGAPGRAGRPGGKGKNGRRGQGEAGQPGRAGAPGHRGKNGAHGRPGPNGTPGPQGPAGVAGQPGQPGEDGYPGEQGQNGLPGADAAYCPCPPRVTAVEAPVEHIPATAGYDAPVSAPVPAYETSAPAAPAPAPAATGYEAAAPATEAPAAYPQQTYINKPAPQVQGYSRRRAAA</sequence>
<feature type="compositionally biased region" description="Gly residues" evidence="1">
    <location>
        <begin position="552"/>
        <end position="561"/>
    </location>
</feature>
<dbReference type="AlphaFoldDB" id="A0A2A6CTH6"/>
<dbReference type="PANTHER" id="PTHR24637">
    <property type="entry name" value="COLLAGEN"/>
    <property type="match status" value="1"/>
</dbReference>
<evidence type="ECO:0000313" key="4">
    <source>
        <dbReference type="Proteomes" id="UP000005239"/>
    </source>
</evidence>
<dbReference type="EnsemblMetazoa" id="PPA16224.1">
    <property type="protein sequence ID" value="PPA16224.1"/>
    <property type="gene ID" value="WBGene00105778"/>
</dbReference>
<feature type="region of interest" description="Disordered" evidence="1">
    <location>
        <begin position="530"/>
        <end position="661"/>
    </location>
</feature>
<feature type="compositionally biased region" description="Low complexity" evidence="1">
    <location>
        <begin position="1161"/>
        <end position="1171"/>
    </location>
</feature>
<evidence type="ECO:0000313" key="3">
    <source>
        <dbReference type="EnsemblMetazoa" id="PPA16224.1"/>
    </source>
</evidence>
<protein>
    <submittedName>
        <fullName evidence="3">Collagen</fullName>
    </submittedName>
</protein>
<feature type="region of interest" description="Disordered" evidence="1">
    <location>
        <begin position="1226"/>
        <end position="1279"/>
    </location>
</feature>
<feature type="compositionally biased region" description="Low complexity" evidence="1">
    <location>
        <begin position="530"/>
        <end position="541"/>
    </location>
</feature>
<accession>A0A8R1YFY2</accession>
<dbReference type="Pfam" id="PF01391">
    <property type="entry name" value="Collagen"/>
    <property type="match status" value="2"/>
</dbReference>
<keyword evidence="2" id="KW-0812">Transmembrane</keyword>